<dbReference type="Proteomes" id="UP000254939">
    <property type="component" value="Unassembled WGS sequence"/>
</dbReference>
<feature type="compositionally biased region" description="Polar residues" evidence="1">
    <location>
        <begin position="1"/>
        <end position="16"/>
    </location>
</feature>
<dbReference type="SUPFAM" id="SSF54001">
    <property type="entry name" value="Cysteine proteinases"/>
    <property type="match status" value="1"/>
</dbReference>
<reference evidence="2 3" key="1">
    <citation type="submission" date="2017-03" db="EMBL/GenBank/DDBJ databases">
        <title>Genome analysis of Rhizobial strains effectives or ineffectives for nitrogen fixation isolated from bean seeds.</title>
        <authorList>
            <person name="Peralta H."/>
            <person name="Aguilar-Vera A."/>
            <person name="Mora Y."/>
            <person name="Vargas-Lagunas C."/>
            <person name="Girard L."/>
            <person name="Mora J."/>
        </authorList>
    </citation>
    <scope>NUCLEOTIDE SEQUENCE [LARGE SCALE GENOMIC DNA]</scope>
    <source>
        <strain evidence="2 3">CCGM3</strain>
    </source>
</reference>
<dbReference type="InterPro" id="IPR038765">
    <property type="entry name" value="Papain-like_cys_pep_sf"/>
</dbReference>
<evidence type="ECO:0000313" key="2">
    <source>
        <dbReference type="EMBL" id="RDJ06387.1"/>
    </source>
</evidence>
<accession>A0A370KJG7</accession>
<protein>
    <recommendedName>
        <fullName evidence="4">Peptidase C1</fullName>
    </recommendedName>
</protein>
<comment type="caution">
    <text evidence="2">The sequence shown here is derived from an EMBL/GenBank/DDBJ whole genome shotgun (WGS) entry which is preliminary data.</text>
</comment>
<evidence type="ECO:0000313" key="3">
    <source>
        <dbReference type="Proteomes" id="UP000254939"/>
    </source>
</evidence>
<dbReference type="Gene3D" id="3.90.70.10">
    <property type="entry name" value="Cysteine proteinases"/>
    <property type="match status" value="1"/>
</dbReference>
<organism evidence="2 3">
    <name type="scientific">Rhizobium grahamii</name>
    <dbReference type="NCBI Taxonomy" id="1120045"/>
    <lineage>
        <taxon>Bacteria</taxon>
        <taxon>Pseudomonadati</taxon>
        <taxon>Pseudomonadota</taxon>
        <taxon>Alphaproteobacteria</taxon>
        <taxon>Hyphomicrobiales</taxon>
        <taxon>Rhizobiaceae</taxon>
        <taxon>Rhizobium/Agrobacterium group</taxon>
        <taxon>Rhizobium</taxon>
    </lineage>
</organism>
<feature type="region of interest" description="Disordered" evidence="1">
    <location>
        <begin position="1"/>
        <end position="48"/>
    </location>
</feature>
<feature type="compositionally biased region" description="Basic and acidic residues" evidence="1">
    <location>
        <begin position="662"/>
        <end position="676"/>
    </location>
</feature>
<dbReference type="CDD" id="cd02619">
    <property type="entry name" value="Peptidase_C1"/>
    <property type="match status" value="1"/>
</dbReference>
<proteinExistence type="predicted"/>
<dbReference type="RefSeq" id="WP_114714807.1">
    <property type="nucleotide sequence ID" value="NZ_KZ857266.1"/>
</dbReference>
<name>A0A370KJG7_9HYPH</name>
<gene>
    <name evidence="2" type="ORF">B5K06_22895</name>
</gene>
<feature type="region of interest" description="Disordered" evidence="1">
    <location>
        <begin position="657"/>
        <end position="676"/>
    </location>
</feature>
<evidence type="ECO:0000256" key="1">
    <source>
        <dbReference type="SAM" id="MobiDB-lite"/>
    </source>
</evidence>
<dbReference type="OrthoDB" id="1491023at2"/>
<sequence length="676" mass="74478">MSNRQLTTNVGGTSSDGAAIAKDAAGEESASQAAQQPTRRSDPNDNRVFVGDRAYLTRQQTSGDEKRILDILPDIPDLRDRIYQPHLRSLQAGIYPTIAFPVRDQGKSPRCVGYALAHVIDVLRHQTVSATPRERVSARMLYEMGLRNDEWADSPHDGSSLRGALKGFFRNGVCKEGPTDKIKKDWLLTYELAKEATETRLGAYFRLQPDISDYHAALNEVGGIYASAQIHGGWLKPSNGYITPDGAPIGGHAFAIVGYDAEGFWILNSWGEKWSREGLAHWAYSDWAATIMDAWVLQLGARAPSAFNALPKSSPTSRSGLFGINEPTRADILGHFLNIDDGKLVVTGKYASPKEDEMAETVKRLTIKESNNGKGYPHLMIYAHGGLNSTVDEARRISAWKRANIFGRNSIYNFHLMWASDFLDEAFGAMSSATSGLAGAGFSDWLFEAGPGKYYGNRAWRNMKGDAEAAFSGRKEYDGGFQGLEPLLRGLDNAELRPKIHLVGHSAGSIVLGRLITALGRFKLKNLTIDSVHLMAPACTTEFFNDHYGKLLKGTSALRLNGKIHLYMMSDDLEKRDTVEAGIPLTPRYSHSLLYLVSRAYEEQPHTPVAGMEIYGAKIDKNARLIVDKSTSQQTMSRSHGGFDNDAATLTTIIERINGTRPSEDVAPRDDELRGY</sequence>
<dbReference type="EMBL" id="NAAC01000029">
    <property type="protein sequence ID" value="RDJ06387.1"/>
    <property type="molecule type" value="Genomic_DNA"/>
</dbReference>
<evidence type="ECO:0008006" key="4">
    <source>
        <dbReference type="Google" id="ProtNLM"/>
    </source>
</evidence>
<dbReference type="AlphaFoldDB" id="A0A370KJG7"/>
<feature type="compositionally biased region" description="Low complexity" evidence="1">
    <location>
        <begin position="27"/>
        <end position="36"/>
    </location>
</feature>